<dbReference type="EMBL" id="CP071527">
    <property type="protein sequence ID" value="USQ13790.1"/>
    <property type="molecule type" value="Genomic_DNA"/>
</dbReference>
<evidence type="ECO:0000313" key="10">
    <source>
        <dbReference type="Proteomes" id="UP001057474"/>
    </source>
</evidence>
<evidence type="ECO:0000256" key="3">
    <source>
        <dbReference type="ARBA" id="ARBA00022603"/>
    </source>
</evidence>
<dbReference type="HAMAP" id="MF_01858">
    <property type="entry name" value="23SrRNA_methyltr_KL"/>
    <property type="match status" value="1"/>
</dbReference>
<evidence type="ECO:0000256" key="2">
    <source>
        <dbReference type="ARBA" id="ARBA00022552"/>
    </source>
</evidence>
<comment type="function">
    <text evidence="6">Specifically methylates the guanine in position 2445 (m2G2445) and the guanine in position 2069 (m7G2069) of 23S rRNA.</text>
</comment>
<dbReference type="PANTHER" id="PTHR47313:SF1">
    <property type="entry name" value="RIBOSOMAL RNA LARGE SUBUNIT METHYLTRANSFERASE K_L"/>
    <property type="match status" value="1"/>
</dbReference>
<dbReference type="RefSeq" id="WP_252580110.1">
    <property type="nucleotide sequence ID" value="NZ_CP071527.1"/>
</dbReference>
<dbReference type="Pfam" id="PF22020">
    <property type="entry name" value="RlmL_1st"/>
    <property type="match status" value="1"/>
</dbReference>
<dbReference type="CDD" id="cd02440">
    <property type="entry name" value="AdoMet_MTases"/>
    <property type="match status" value="1"/>
</dbReference>
<comment type="catalytic activity">
    <reaction evidence="6">
        <text>guanosine(2069) in 23S rRNA + S-adenosyl-L-methionine = N(2)-methylguanosine(2069) in 23S rRNA + S-adenosyl-L-homocysteine + H(+)</text>
        <dbReference type="Rhea" id="RHEA:43772"/>
        <dbReference type="Rhea" id="RHEA-COMP:10688"/>
        <dbReference type="Rhea" id="RHEA-COMP:10689"/>
        <dbReference type="ChEBI" id="CHEBI:15378"/>
        <dbReference type="ChEBI" id="CHEBI:57856"/>
        <dbReference type="ChEBI" id="CHEBI:59789"/>
        <dbReference type="ChEBI" id="CHEBI:74269"/>
        <dbReference type="ChEBI" id="CHEBI:74481"/>
        <dbReference type="EC" id="2.1.1.264"/>
    </reaction>
</comment>
<dbReference type="PROSITE" id="PS51165">
    <property type="entry name" value="THUMP"/>
    <property type="match status" value="1"/>
</dbReference>
<dbReference type="InterPro" id="IPR004114">
    <property type="entry name" value="THUMP_dom"/>
</dbReference>
<dbReference type="InterPro" id="IPR000241">
    <property type="entry name" value="RlmKL-like_Mtase"/>
</dbReference>
<keyword evidence="4 6" id="KW-0808">Transferase</keyword>
<dbReference type="NCBIfam" id="NF008748">
    <property type="entry name" value="PRK11783.1"/>
    <property type="match status" value="1"/>
</dbReference>
<keyword evidence="10" id="KW-1185">Reference proteome</keyword>
<dbReference type="SMART" id="SM00981">
    <property type="entry name" value="THUMP"/>
    <property type="match status" value="1"/>
</dbReference>
<comment type="catalytic activity">
    <reaction evidence="6">
        <text>guanosine(2445) in 23S rRNA + S-adenosyl-L-methionine = N(2)-methylguanosine(2445) in 23S rRNA + S-adenosyl-L-homocysteine + H(+)</text>
        <dbReference type="Rhea" id="RHEA:42740"/>
        <dbReference type="Rhea" id="RHEA-COMP:10215"/>
        <dbReference type="Rhea" id="RHEA-COMP:10216"/>
        <dbReference type="ChEBI" id="CHEBI:15378"/>
        <dbReference type="ChEBI" id="CHEBI:57856"/>
        <dbReference type="ChEBI" id="CHEBI:59789"/>
        <dbReference type="ChEBI" id="CHEBI:74269"/>
        <dbReference type="ChEBI" id="CHEBI:74481"/>
        <dbReference type="EC" id="2.1.1.173"/>
    </reaction>
</comment>
<dbReference type="GO" id="GO:0052915">
    <property type="term" value="F:23S rRNA (guanine(2445)-N(2))-methyltransferase activity"/>
    <property type="evidence" value="ECO:0007669"/>
    <property type="project" value="UniProtKB-EC"/>
</dbReference>
<dbReference type="Pfam" id="PF10672">
    <property type="entry name" value="Methyltrans_SAM"/>
    <property type="match status" value="1"/>
</dbReference>
<dbReference type="PROSITE" id="PS01261">
    <property type="entry name" value="UPF0020"/>
    <property type="match status" value="1"/>
</dbReference>
<comment type="subcellular location">
    <subcellularLocation>
        <location evidence="6">Cytoplasm</location>
    </subcellularLocation>
</comment>
<keyword evidence="5 6" id="KW-0949">S-adenosyl-L-methionine</keyword>
<dbReference type="InterPro" id="IPR053943">
    <property type="entry name" value="RlmKL-like_Mtase_CS"/>
</dbReference>
<accession>A0ABY4Y963</accession>
<reference evidence="9" key="1">
    <citation type="submission" date="2021-03" db="EMBL/GenBank/DDBJ databases">
        <title>Legionella lytica PCM 2298.</title>
        <authorList>
            <person name="Koper P."/>
        </authorList>
    </citation>
    <scope>NUCLEOTIDE SEQUENCE</scope>
    <source>
        <strain evidence="9">PCM 2298</strain>
    </source>
</reference>
<dbReference type="InterPro" id="IPR019614">
    <property type="entry name" value="SAM-dep_methyl-trfase"/>
</dbReference>
<dbReference type="EC" id="2.1.1.173" evidence="6"/>
<dbReference type="Gene3D" id="3.30.2130.30">
    <property type="match status" value="1"/>
</dbReference>
<keyword evidence="7" id="KW-0694">RNA-binding</keyword>
<dbReference type="Pfam" id="PF01170">
    <property type="entry name" value="UPF0020"/>
    <property type="match status" value="1"/>
</dbReference>
<dbReference type="InterPro" id="IPR017244">
    <property type="entry name" value="23SrRNA_methyltr_KL"/>
</dbReference>
<dbReference type="InterPro" id="IPR029063">
    <property type="entry name" value="SAM-dependent_MTases_sf"/>
</dbReference>
<protein>
    <recommendedName>
        <fullName evidence="6">Ribosomal RNA large subunit methyltransferase K/L</fullName>
    </recommendedName>
    <domain>
        <recommendedName>
            <fullName evidence="6">23S rRNA m2G2445 methyltransferase</fullName>
            <ecNumber evidence="6">2.1.1.173</ecNumber>
        </recommendedName>
        <alternativeName>
            <fullName evidence="6">rRNA (guanine-N(2)-)-methyltransferase RlmL</fullName>
        </alternativeName>
    </domain>
    <domain>
        <recommendedName>
            <fullName evidence="6">23S rRNA m7G2069 methyltransferase</fullName>
            <ecNumber evidence="6">2.1.1.264</ecNumber>
        </recommendedName>
        <alternativeName>
            <fullName evidence="6">rRNA (guanine-N(7)-)-methyltransferase RlmK</fullName>
        </alternativeName>
    </domain>
</protein>
<proteinExistence type="inferred from homology"/>
<dbReference type="CDD" id="cd11715">
    <property type="entry name" value="THUMP_AdoMetMT"/>
    <property type="match status" value="1"/>
</dbReference>
<evidence type="ECO:0000256" key="1">
    <source>
        <dbReference type="ARBA" id="ARBA00022490"/>
    </source>
</evidence>
<dbReference type="Gene3D" id="3.40.50.150">
    <property type="entry name" value="Vaccinia Virus protein VP39"/>
    <property type="match status" value="2"/>
</dbReference>
<keyword evidence="2 6" id="KW-0698">rRNA processing</keyword>
<evidence type="ECO:0000259" key="8">
    <source>
        <dbReference type="PROSITE" id="PS51165"/>
    </source>
</evidence>
<keyword evidence="3 6" id="KW-0489">Methyltransferase</keyword>
<comment type="similarity">
    <text evidence="6">Belongs to the methyltransferase superfamily. RlmKL family.</text>
</comment>
<dbReference type="Pfam" id="PF02926">
    <property type="entry name" value="THUMP"/>
    <property type="match status" value="1"/>
</dbReference>
<dbReference type="PANTHER" id="PTHR47313">
    <property type="entry name" value="RIBOSOMAL RNA LARGE SUBUNIT METHYLTRANSFERASE K/L"/>
    <property type="match status" value="1"/>
</dbReference>
<evidence type="ECO:0000313" key="9">
    <source>
        <dbReference type="EMBL" id="USQ13790.1"/>
    </source>
</evidence>
<dbReference type="SUPFAM" id="SSF53335">
    <property type="entry name" value="S-adenosyl-L-methionine-dependent methyltransferases"/>
    <property type="match status" value="2"/>
</dbReference>
<dbReference type="Proteomes" id="UP001057474">
    <property type="component" value="Chromosome"/>
</dbReference>
<evidence type="ECO:0000256" key="4">
    <source>
        <dbReference type="ARBA" id="ARBA00022679"/>
    </source>
</evidence>
<dbReference type="Gene3D" id="3.30.750.80">
    <property type="entry name" value="RNA methyltransferase domain (HRMD) like"/>
    <property type="match status" value="1"/>
</dbReference>
<dbReference type="EC" id="2.1.1.264" evidence="6"/>
<sequence>MNYSLFVSCPRGLEYLLEAEVKALGLAVTRVSPQGVYGEASLTVIYQLCLWSRIANRVQLILFSGYGSTEQALHQLCTDFHWQTVFSPDKTLAIEFHGSSEHIRNTMFGGQVVKDGIVDHFRRLKGERPSIDKEKPQILIHAYLKNDEITVSFDLTGYSLHQRGYRTQSGKAPIKENVAAALLIRAKWPELAAQGYTLHDPFCGSGTLVIEAAMMATHVAPGLLRQDQSLQYWAQHQESLWEKLRSEALQQVKPLPVKLLGTDEDHKAIELARANAERAGVAPLVEFTMSAMKHIKPPVEKGLLACNPPYGERLGDTTQLVPVYQQLGTALHEHYQGWKAAVITSSPILAKAIGLRSNKQYTLYNGALECKLYCFDISGSNELKGAMSTTLSENAQMLFNRLEKNYKHLHKWAQKNNVSCYRVYDADLPEYAYAIDIYNDHVVLQEYAPPASVPAHKAERRSLDVLQVVPRALSIAADKVVVKQRKQQKGSEQYQKLSQTRHTMVVTEGQAKLKVNLYDYLDTGLFLDHRPIRLSFAKLKPGMRFLNCFCYTGTASVQAALAGAQTTNVDLSNTYLRWAEENFRLNHLDLSRHQFVQYDCREWLRITRDRFDVIFLDPPSFSNSKRMADTLDIQRDHVMLVNEAMRLLNPDGTLYFSTNFRQFKLDPQLMEKYAVQDISAQTIDQDFKRNHKIHYCFKIRMRQFA</sequence>
<gene>
    <name evidence="9" type="primary">rlmKL</name>
    <name evidence="6" type="synonym">rlmL</name>
    <name evidence="9" type="ORF">J2N86_00110</name>
</gene>
<organism evidence="9 10">
    <name type="scientific">Legionella lytica</name>
    <dbReference type="NCBI Taxonomy" id="96232"/>
    <lineage>
        <taxon>Bacteria</taxon>
        <taxon>Pseudomonadati</taxon>
        <taxon>Pseudomonadota</taxon>
        <taxon>Gammaproteobacteria</taxon>
        <taxon>Legionellales</taxon>
        <taxon>Legionellaceae</taxon>
        <taxon>Legionella</taxon>
    </lineage>
</organism>
<evidence type="ECO:0000256" key="7">
    <source>
        <dbReference type="PROSITE-ProRule" id="PRU00529"/>
    </source>
</evidence>
<feature type="domain" description="THUMP" evidence="8">
    <location>
        <begin position="44"/>
        <end position="155"/>
    </location>
</feature>
<evidence type="ECO:0000256" key="5">
    <source>
        <dbReference type="ARBA" id="ARBA00022691"/>
    </source>
</evidence>
<name>A0ABY4Y963_9GAMM</name>
<dbReference type="InterPro" id="IPR054170">
    <property type="entry name" value="RlmL_1st"/>
</dbReference>
<keyword evidence="1 6" id="KW-0963">Cytoplasm</keyword>
<dbReference type="PIRSF" id="PIRSF037618">
    <property type="entry name" value="RNA_Mtase_bacteria_prd"/>
    <property type="match status" value="1"/>
</dbReference>
<evidence type="ECO:0000256" key="6">
    <source>
        <dbReference type="HAMAP-Rule" id="MF_01858"/>
    </source>
</evidence>